<dbReference type="AlphaFoldDB" id="A0A9X3SRW5"/>
<evidence type="ECO:0000313" key="1">
    <source>
        <dbReference type="EMBL" id="MDA1360449.1"/>
    </source>
</evidence>
<protein>
    <submittedName>
        <fullName evidence="1">Uncharacterized protein</fullName>
    </submittedName>
</protein>
<keyword evidence="2" id="KW-1185">Reference proteome</keyword>
<proteinExistence type="predicted"/>
<gene>
    <name evidence="1" type="ORF">O1R50_12495</name>
</gene>
<reference evidence="1" key="1">
    <citation type="submission" date="2022-12" db="EMBL/GenBank/DDBJ databases">
        <title>Gycomyces niveus sp.nov.,a novel actinomycete isolated from soil in Shouguan.</title>
        <authorList>
            <person name="Yang X."/>
        </authorList>
    </citation>
    <scope>NUCLEOTIDE SEQUENCE</scope>
    <source>
        <strain evidence="1">NEAU-A15</strain>
    </source>
</reference>
<evidence type="ECO:0000313" key="2">
    <source>
        <dbReference type="Proteomes" id="UP001146067"/>
    </source>
</evidence>
<dbReference type="RefSeq" id="WP_270110386.1">
    <property type="nucleotide sequence ID" value="NZ_JAPZVP010000008.1"/>
</dbReference>
<organism evidence="1 2">
    <name type="scientific">Glycomyces luteolus</name>
    <dbReference type="NCBI Taxonomy" id="2670330"/>
    <lineage>
        <taxon>Bacteria</taxon>
        <taxon>Bacillati</taxon>
        <taxon>Actinomycetota</taxon>
        <taxon>Actinomycetes</taxon>
        <taxon>Glycomycetales</taxon>
        <taxon>Glycomycetaceae</taxon>
        <taxon>Glycomyces</taxon>
    </lineage>
</organism>
<dbReference type="EMBL" id="JAPZVP010000008">
    <property type="protein sequence ID" value="MDA1360449.1"/>
    <property type="molecule type" value="Genomic_DNA"/>
</dbReference>
<dbReference type="Proteomes" id="UP001146067">
    <property type="component" value="Unassembled WGS sequence"/>
</dbReference>
<sequence length="72" mass="8150">MPLDYFAEVAPDPRPLPTWGAYLQLSDTYDAEAAAAAQRGWPVRRFDGDHLTILTDPRPVVDRILELTVERL</sequence>
<comment type="caution">
    <text evidence="1">The sequence shown here is derived from an EMBL/GenBank/DDBJ whole genome shotgun (WGS) entry which is preliminary data.</text>
</comment>
<name>A0A9X3SRW5_9ACTN</name>
<accession>A0A9X3SRW5</accession>